<dbReference type="AlphaFoldDB" id="A0A8T4GVX6"/>
<proteinExistence type="predicted"/>
<feature type="compositionally biased region" description="Acidic residues" evidence="1">
    <location>
        <begin position="105"/>
        <end position="121"/>
    </location>
</feature>
<evidence type="ECO:0000256" key="1">
    <source>
        <dbReference type="SAM" id="MobiDB-lite"/>
    </source>
</evidence>
<feature type="region of interest" description="Disordered" evidence="1">
    <location>
        <begin position="1"/>
        <end position="121"/>
    </location>
</feature>
<protein>
    <submittedName>
        <fullName evidence="2">Uncharacterized protein</fullName>
    </submittedName>
</protein>
<evidence type="ECO:0000313" key="2">
    <source>
        <dbReference type="EMBL" id="MBP1987271.1"/>
    </source>
</evidence>
<dbReference type="Proteomes" id="UP000823736">
    <property type="component" value="Unassembled WGS sequence"/>
</dbReference>
<dbReference type="Pfam" id="PF25951">
    <property type="entry name" value="DUF7989"/>
    <property type="match status" value="1"/>
</dbReference>
<dbReference type="RefSeq" id="WP_245334547.1">
    <property type="nucleotide sequence ID" value="NZ_JAGGLC010000003.1"/>
</dbReference>
<organism evidence="2 3">
    <name type="scientific">Halolamina salifodinae</name>
    <dbReference type="NCBI Taxonomy" id="1202767"/>
    <lineage>
        <taxon>Archaea</taxon>
        <taxon>Methanobacteriati</taxon>
        <taxon>Methanobacteriota</taxon>
        <taxon>Stenosarchaea group</taxon>
        <taxon>Halobacteria</taxon>
        <taxon>Halobacteriales</taxon>
        <taxon>Haloferacaceae</taxon>
    </lineage>
</organism>
<feature type="compositionally biased region" description="Basic and acidic residues" evidence="1">
    <location>
        <begin position="83"/>
        <end position="92"/>
    </location>
</feature>
<name>A0A8T4GVX6_9EURY</name>
<feature type="compositionally biased region" description="Acidic residues" evidence="1">
    <location>
        <begin position="71"/>
        <end position="82"/>
    </location>
</feature>
<feature type="compositionally biased region" description="Basic and acidic residues" evidence="1">
    <location>
        <begin position="1"/>
        <end position="16"/>
    </location>
</feature>
<keyword evidence="3" id="KW-1185">Reference proteome</keyword>
<feature type="compositionally biased region" description="Low complexity" evidence="1">
    <location>
        <begin position="59"/>
        <end position="70"/>
    </location>
</feature>
<accession>A0A8T4GVX6</accession>
<sequence>MSRHTTDDRENRRETSQRTMGGVNHTNPMTGETFGDSQVFERGKVAVVDGGTSDRHPSADGGEAGEAANGADEDDHDDEPMGEIDHTPREDAPSAEAVYTRGEEDPAVESADVEEEDEGAV</sequence>
<reference evidence="2" key="1">
    <citation type="submission" date="2021-03" db="EMBL/GenBank/DDBJ databases">
        <title>Genomic Encyclopedia of Type Strains, Phase IV (KMG-IV): sequencing the most valuable type-strain genomes for metagenomic binning, comparative biology and taxonomic classification.</title>
        <authorList>
            <person name="Goeker M."/>
        </authorList>
    </citation>
    <scope>NUCLEOTIDE SEQUENCE</scope>
    <source>
        <strain evidence="2">DSM 26232</strain>
    </source>
</reference>
<evidence type="ECO:0000313" key="3">
    <source>
        <dbReference type="Proteomes" id="UP000823736"/>
    </source>
</evidence>
<gene>
    <name evidence="2" type="ORF">J2753_001769</name>
</gene>
<dbReference type="EMBL" id="JAGGLC010000003">
    <property type="protein sequence ID" value="MBP1987271.1"/>
    <property type="molecule type" value="Genomic_DNA"/>
</dbReference>
<comment type="caution">
    <text evidence="2">The sequence shown here is derived from an EMBL/GenBank/DDBJ whole genome shotgun (WGS) entry which is preliminary data.</text>
</comment>
<dbReference type="InterPro" id="IPR058742">
    <property type="entry name" value="DUF7989"/>
</dbReference>